<keyword evidence="11" id="KW-1185">Reference proteome</keyword>
<dbReference type="Proteomes" id="UP001204144">
    <property type="component" value="Unassembled WGS sequence"/>
</dbReference>
<dbReference type="GO" id="GO:0005886">
    <property type="term" value="C:plasma membrane"/>
    <property type="evidence" value="ECO:0007669"/>
    <property type="project" value="UniProtKB-SubCell"/>
</dbReference>
<dbReference type="RefSeq" id="WP_255039842.1">
    <property type="nucleotide sequence ID" value="NZ_RJUF01000195.1"/>
</dbReference>
<dbReference type="SUPFAM" id="SSF50182">
    <property type="entry name" value="Sm-like ribonucleoproteins"/>
    <property type="match status" value="1"/>
</dbReference>
<dbReference type="InterPro" id="IPR011066">
    <property type="entry name" value="MscS_channel_C_sf"/>
</dbReference>
<evidence type="ECO:0000313" key="10">
    <source>
        <dbReference type="EMBL" id="MCP9766138.1"/>
    </source>
</evidence>
<dbReference type="Gene3D" id="1.10.287.1260">
    <property type="match status" value="1"/>
</dbReference>
<evidence type="ECO:0000256" key="2">
    <source>
        <dbReference type="ARBA" id="ARBA00008017"/>
    </source>
</evidence>
<dbReference type="GO" id="GO:0008381">
    <property type="term" value="F:mechanosensitive monoatomic ion channel activity"/>
    <property type="evidence" value="ECO:0007669"/>
    <property type="project" value="InterPro"/>
</dbReference>
<protein>
    <submittedName>
        <fullName evidence="10">Mechanosensitive ion channel family protein</fullName>
    </submittedName>
</protein>
<feature type="domain" description="Mechanosensitive ion channel MscS C-terminal" evidence="9">
    <location>
        <begin position="181"/>
        <end position="258"/>
    </location>
</feature>
<evidence type="ECO:0000313" key="11">
    <source>
        <dbReference type="Proteomes" id="UP001204144"/>
    </source>
</evidence>
<comment type="similarity">
    <text evidence="2">Belongs to the MscS (TC 1.A.23) family.</text>
</comment>
<dbReference type="Pfam" id="PF00924">
    <property type="entry name" value="MS_channel_2nd"/>
    <property type="match status" value="1"/>
</dbReference>
<proteinExistence type="inferred from homology"/>
<feature type="transmembrane region" description="Helical" evidence="7">
    <location>
        <begin position="56"/>
        <end position="80"/>
    </location>
</feature>
<sequence length="272" mass="29808">MPNLEKYLQTIIDNVIAYAPKLVGAIAVLIIGFWGANKLEKVVIERLKRSNFSPEITSFLGSMFGIALKIAVLLMAAGIAGFDTSALVGMLAAAGFAVGLALQGGLGNFASGILILIFKPYKVGDWIDINGKFGKVEEIQIFNTLLISPGVKTLIIPNGQVTSNVVTNYSKKGHIRLDILVHIPYEESFPRAKTIIEDILKQMPNVLKQPEPQIGIESFDNFSVQISIKPYVHPDLYWDVTYEIRANVKAAFSQNNIQVMYPDSVKLGKIGD</sequence>
<feature type="domain" description="Mechanosensitive ion channel MscS" evidence="8">
    <location>
        <begin position="107"/>
        <end position="171"/>
    </location>
</feature>
<comment type="caution">
    <text evidence="10">The sequence shown here is derived from an EMBL/GenBank/DDBJ whole genome shotgun (WGS) entry which is preliminary data.</text>
</comment>
<feature type="transmembrane region" description="Helical" evidence="7">
    <location>
        <begin position="86"/>
        <end position="118"/>
    </location>
</feature>
<evidence type="ECO:0000259" key="8">
    <source>
        <dbReference type="Pfam" id="PF00924"/>
    </source>
</evidence>
<keyword evidence="5 7" id="KW-1133">Transmembrane helix</keyword>
<dbReference type="InterPro" id="IPR023408">
    <property type="entry name" value="MscS_beta-dom_sf"/>
</dbReference>
<evidence type="ECO:0000256" key="5">
    <source>
        <dbReference type="ARBA" id="ARBA00022989"/>
    </source>
</evidence>
<dbReference type="SUPFAM" id="SSF82689">
    <property type="entry name" value="Mechanosensitive channel protein MscS (YggB), C-terminal domain"/>
    <property type="match status" value="1"/>
</dbReference>
<accession>A0AAE3H722</accession>
<evidence type="ECO:0000256" key="7">
    <source>
        <dbReference type="SAM" id="Phobius"/>
    </source>
</evidence>
<dbReference type="InterPro" id="IPR006685">
    <property type="entry name" value="MscS_channel_2nd"/>
</dbReference>
<feature type="transmembrane region" description="Helical" evidence="7">
    <location>
        <begin position="15"/>
        <end position="36"/>
    </location>
</feature>
<dbReference type="Gene3D" id="3.30.70.100">
    <property type="match status" value="1"/>
</dbReference>
<dbReference type="PANTHER" id="PTHR30221:SF1">
    <property type="entry name" value="SMALL-CONDUCTANCE MECHANOSENSITIVE CHANNEL"/>
    <property type="match status" value="1"/>
</dbReference>
<evidence type="ECO:0000256" key="3">
    <source>
        <dbReference type="ARBA" id="ARBA00022475"/>
    </source>
</evidence>
<keyword evidence="3" id="KW-1003">Cell membrane</keyword>
<organism evidence="10 11">
    <name type="scientific">Lacihabitans soyangensis</name>
    <dbReference type="NCBI Taxonomy" id="869394"/>
    <lineage>
        <taxon>Bacteria</taxon>
        <taxon>Pseudomonadati</taxon>
        <taxon>Bacteroidota</taxon>
        <taxon>Cytophagia</taxon>
        <taxon>Cytophagales</taxon>
        <taxon>Leadbetterellaceae</taxon>
        <taxon>Lacihabitans</taxon>
    </lineage>
</organism>
<evidence type="ECO:0000256" key="6">
    <source>
        <dbReference type="ARBA" id="ARBA00023136"/>
    </source>
</evidence>
<dbReference type="InterPro" id="IPR010920">
    <property type="entry name" value="LSM_dom_sf"/>
</dbReference>
<dbReference type="InterPro" id="IPR045275">
    <property type="entry name" value="MscS_archaea/bacteria_type"/>
</dbReference>
<reference evidence="10 11" key="1">
    <citation type="submission" date="2018-11" db="EMBL/GenBank/DDBJ databases">
        <title>Novel bacteria species description.</title>
        <authorList>
            <person name="Han J.-H."/>
        </authorList>
    </citation>
    <scope>NUCLEOTIDE SEQUENCE [LARGE SCALE GENOMIC DNA]</scope>
    <source>
        <strain evidence="10 11">KCTC23259</strain>
    </source>
</reference>
<dbReference type="InterPro" id="IPR008910">
    <property type="entry name" value="MSC_TM_helix"/>
</dbReference>
<comment type="subcellular location">
    <subcellularLocation>
        <location evidence="1">Cell membrane</location>
        <topology evidence="1">Multi-pass membrane protein</topology>
    </subcellularLocation>
</comment>
<keyword evidence="4 7" id="KW-0812">Transmembrane</keyword>
<dbReference type="Gene3D" id="2.30.30.60">
    <property type="match status" value="1"/>
</dbReference>
<dbReference type="PANTHER" id="PTHR30221">
    <property type="entry name" value="SMALL-CONDUCTANCE MECHANOSENSITIVE CHANNEL"/>
    <property type="match status" value="1"/>
</dbReference>
<keyword evidence="6 7" id="KW-0472">Membrane</keyword>
<evidence type="ECO:0000256" key="4">
    <source>
        <dbReference type="ARBA" id="ARBA00022692"/>
    </source>
</evidence>
<dbReference type="AlphaFoldDB" id="A0AAE3H722"/>
<dbReference type="InterPro" id="IPR011014">
    <property type="entry name" value="MscS_channel_TM-2"/>
</dbReference>
<gene>
    <name evidence="10" type="ORF">EGI31_24640</name>
</gene>
<evidence type="ECO:0000256" key="1">
    <source>
        <dbReference type="ARBA" id="ARBA00004651"/>
    </source>
</evidence>
<dbReference type="Pfam" id="PF05552">
    <property type="entry name" value="MS_channel_1st_1"/>
    <property type="match status" value="1"/>
</dbReference>
<name>A0AAE3H722_9BACT</name>
<dbReference type="SUPFAM" id="SSF82861">
    <property type="entry name" value="Mechanosensitive channel protein MscS (YggB), transmembrane region"/>
    <property type="match status" value="1"/>
</dbReference>
<dbReference type="EMBL" id="RJUF01000195">
    <property type="protein sequence ID" value="MCP9766138.1"/>
    <property type="molecule type" value="Genomic_DNA"/>
</dbReference>
<evidence type="ECO:0000259" key="9">
    <source>
        <dbReference type="Pfam" id="PF21082"/>
    </source>
</evidence>
<dbReference type="InterPro" id="IPR049278">
    <property type="entry name" value="MS_channel_C"/>
</dbReference>
<dbReference type="Pfam" id="PF21082">
    <property type="entry name" value="MS_channel_3rd"/>
    <property type="match status" value="1"/>
</dbReference>